<feature type="chain" id="PRO_5045161320" evidence="1">
    <location>
        <begin position="21"/>
        <end position="195"/>
    </location>
</feature>
<name>A0ABR0FXC4_9PEZI</name>
<sequence>MTRLLTVFLSALAAVGCVSAQASPNAQTAVDKTREYFNEALVLRAQTDEIGTLSCVEYALNMGPYTKIVPTLERIKGILDAYKQIVNFQPPLNLNIPEEAAAGNNIVYFLAAATIEIGEAFDRMTKTGTANLCTVPVLGTKIKKALQDVKAVSRPFYLSLASFHPTEAQSIGGLLLSFESNIEAAIQAYSSPIPV</sequence>
<evidence type="ECO:0000313" key="3">
    <source>
        <dbReference type="Proteomes" id="UP001322138"/>
    </source>
</evidence>
<keyword evidence="3" id="KW-1185">Reference proteome</keyword>
<feature type="signal peptide" evidence="1">
    <location>
        <begin position="1"/>
        <end position="20"/>
    </location>
</feature>
<dbReference type="Proteomes" id="UP001322138">
    <property type="component" value="Unassembled WGS sequence"/>
</dbReference>
<dbReference type="RefSeq" id="XP_062736978.1">
    <property type="nucleotide sequence ID" value="XM_062873889.1"/>
</dbReference>
<keyword evidence="1" id="KW-0732">Signal</keyword>
<comment type="caution">
    <text evidence="2">The sequence shown here is derived from an EMBL/GenBank/DDBJ whole genome shotgun (WGS) entry which is preliminary data.</text>
</comment>
<reference evidence="2 3" key="1">
    <citation type="journal article" date="2023" name="bioRxiv">
        <title>High-quality genome assemblies of four members of thePodospora anserinaspecies complex.</title>
        <authorList>
            <person name="Ament-Velasquez S.L."/>
            <person name="Vogan A.A."/>
            <person name="Wallerman O."/>
            <person name="Hartmann F."/>
            <person name="Gautier V."/>
            <person name="Silar P."/>
            <person name="Giraud T."/>
            <person name="Johannesson H."/>
        </authorList>
    </citation>
    <scope>NUCLEOTIDE SEQUENCE [LARGE SCALE GENOMIC DNA]</scope>
    <source>
        <strain evidence="2 3">CBS 112042</strain>
    </source>
</reference>
<protein>
    <submittedName>
        <fullName evidence="2">Uncharacterized protein</fullName>
    </submittedName>
</protein>
<dbReference type="PROSITE" id="PS51257">
    <property type="entry name" value="PROKAR_LIPOPROTEIN"/>
    <property type="match status" value="1"/>
</dbReference>
<gene>
    <name evidence="2" type="ORF">QC761_106263</name>
</gene>
<proteinExistence type="predicted"/>
<accession>A0ABR0FXC4</accession>
<evidence type="ECO:0000256" key="1">
    <source>
        <dbReference type="SAM" id="SignalP"/>
    </source>
</evidence>
<organism evidence="2 3">
    <name type="scientific">Podospora bellae-mahoneyi</name>
    <dbReference type="NCBI Taxonomy" id="2093777"/>
    <lineage>
        <taxon>Eukaryota</taxon>
        <taxon>Fungi</taxon>
        <taxon>Dikarya</taxon>
        <taxon>Ascomycota</taxon>
        <taxon>Pezizomycotina</taxon>
        <taxon>Sordariomycetes</taxon>
        <taxon>Sordariomycetidae</taxon>
        <taxon>Sordariales</taxon>
        <taxon>Podosporaceae</taxon>
        <taxon>Podospora</taxon>
    </lineage>
</organism>
<dbReference type="EMBL" id="JAFFGZ010000001">
    <property type="protein sequence ID" value="KAK4648002.1"/>
    <property type="molecule type" value="Genomic_DNA"/>
</dbReference>
<evidence type="ECO:0000313" key="2">
    <source>
        <dbReference type="EMBL" id="KAK4648002.1"/>
    </source>
</evidence>
<dbReference type="GeneID" id="87893371"/>